<gene>
    <name evidence="1" type="ORF">SK128_000572</name>
</gene>
<protein>
    <submittedName>
        <fullName evidence="1">Uncharacterized protein</fullName>
    </submittedName>
</protein>
<evidence type="ECO:0000313" key="1">
    <source>
        <dbReference type="EMBL" id="KAK7086561.1"/>
    </source>
</evidence>
<reference evidence="1 2" key="1">
    <citation type="submission" date="2023-11" db="EMBL/GenBank/DDBJ databases">
        <title>Halocaridina rubra genome assembly.</title>
        <authorList>
            <person name="Smith C."/>
        </authorList>
    </citation>
    <scope>NUCLEOTIDE SEQUENCE [LARGE SCALE GENOMIC DNA]</scope>
    <source>
        <strain evidence="1">EP-1</strain>
        <tissue evidence="1">Whole</tissue>
    </source>
</reference>
<accession>A0AAN9AGM3</accession>
<comment type="caution">
    <text evidence="1">The sequence shown here is derived from an EMBL/GenBank/DDBJ whole genome shotgun (WGS) entry which is preliminary data.</text>
</comment>
<name>A0AAN9AGM3_HALRR</name>
<keyword evidence="2" id="KW-1185">Reference proteome</keyword>
<dbReference type="AlphaFoldDB" id="A0AAN9AGM3"/>
<dbReference type="Proteomes" id="UP001381693">
    <property type="component" value="Unassembled WGS sequence"/>
</dbReference>
<organism evidence="1 2">
    <name type="scientific">Halocaridina rubra</name>
    <name type="common">Hawaiian red shrimp</name>
    <dbReference type="NCBI Taxonomy" id="373956"/>
    <lineage>
        <taxon>Eukaryota</taxon>
        <taxon>Metazoa</taxon>
        <taxon>Ecdysozoa</taxon>
        <taxon>Arthropoda</taxon>
        <taxon>Crustacea</taxon>
        <taxon>Multicrustacea</taxon>
        <taxon>Malacostraca</taxon>
        <taxon>Eumalacostraca</taxon>
        <taxon>Eucarida</taxon>
        <taxon>Decapoda</taxon>
        <taxon>Pleocyemata</taxon>
        <taxon>Caridea</taxon>
        <taxon>Atyoidea</taxon>
        <taxon>Atyidae</taxon>
        <taxon>Halocaridina</taxon>
    </lineage>
</organism>
<dbReference type="EMBL" id="JAXCGZ010000149">
    <property type="protein sequence ID" value="KAK7086561.1"/>
    <property type="molecule type" value="Genomic_DNA"/>
</dbReference>
<sequence length="59" mass="7057">MIGVSRLDRVRNEVVRARTGVRREIAARVDMNVLRWFSHVKRMDDERLLKRVAYAFLTK</sequence>
<proteinExistence type="predicted"/>
<evidence type="ECO:0000313" key="2">
    <source>
        <dbReference type="Proteomes" id="UP001381693"/>
    </source>
</evidence>